<sequence length="549" mass="60735">MKTHLYADTIIKGGKIITMTGEDDTASWVAVQDGIIIDVGISGGYDRYIGPDTVVRDLGGQVMLPGFYDGHSHFSTGGLTALYYEDLRSKPIGTMTCIADYIKALKNRASITPEHKPVLGTGYDQTTISEMRHPTRQELDMVSTGRPVILNHVTAHIMAVNSKALEIMGINADTPDPEGGVIRRDKDGIPNGILEESAVFYVWNNKEFNIFGTFDEQMEAFAYNSHIYASHGVTTANEGSIANLQQYEEAVRRGKMKIRSVLWFAPKDLLSDTPPIPSDDVKNMISVGGGKIFADGSVNTYTAWLTRPYHVKEPGMDEQFAGYPAISYDGLNDAVSQVTDRGYNMYIHCNGDAAIDECIKAYKKVRQKHPDDSLKLVLVHAQCARKDQLLEMQKYSITPSFYCSNVYYAGDRFRDIFLGPERAENCNPIGSAMDLGLLCTMHLDTPVQPQDPIMSIWAAVNRKTASGKTLGKDQCISVYQALLANTFYPAIQNSEGHIKGTIQKGKYADFVILDRDPLSTDPDDLINIQVMETLVGGQTVYMKGEKNEQ</sequence>
<dbReference type="CDD" id="cd01300">
    <property type="entry name" value="YtcJ_like"/>
    <property type="match status" value="1"/>
</dbReference>
<dbReference type="InterPro" id="IPR011059">
    <property type="entry name" value="Metal-dep_hydrolase_composite"/>
</dbReference>
<evidence type="ECO:0000259" key="1">
    <source>
        <dbReference type="Pfam" id="PF07969"/>
    </source>
</evidence>
<dbReference type="InterPro" id="IPR033932">
    <property type="entry name" value="YtcJ-like"/>
</dbReference>
<evidence type="ECO:0000313" key="2">
    <source>
        <dbReference type="EMBL" id="HIU27136.1"/>
    </source>
</evidence>
<proteinExistence type="predicted"/>
<reference evidence="2" key="1">
    <citation type="submission" date="2020-10" db="EMBL/GenBank/DDBJ databases">
        <authorList>
            <person name="Gilroy R."/>
        </authorList>
    </citation>
    <scope>NUCLEOTIDE SEQUENCE</scope>
    <source>
        <strain evidence="2">11300</strain>
    </source>
</reference>
<dbReference type="Proteomes" id="UP000824091">
    <property type="component" value="Unassembled WGS sequence"/>
</dbReference>
<dbReference type="Pfam" id="PF07969">
    <property type="entry name" value="Amidohydro_3"/>
    <property type="match status" value="1"/>
</dbReference>
<dbReference type="InterPro" id="IPR032466">
    <property type="entry name" value="Metal_Hydrolase"/>
</dbReference>
<dbReference type="PANTHER" id="PTHR22642:SF2">
    <property type="entry name" value="PROTEIN LONG AFTER FAR-RED 3"/>
    <property type="match status" value="1"/>
</dbReference>
<name>A0A9D1I2F9_9FIRM</name>
<organism evidence="2 3">
    <name type="scientific">Candidatus Fimisoma avicola</name>
    <dbReference type="NCBI Taxonomy" id="2840826"/>
    <lineage>
        <taxon>Bacteria</taxon>
        <taxon>Bacillati</taxon>
        <taxon>Bacillota</taxon>
        <taxon>Clostridia</taxon>
        <taxon>Eubacteriales</taxon>
        <taxon>Candidatus Fimisoma</taxon>
    </lineage>
</organism>
<dbReference type="EMBL" id="DVMO01000033">
    <property type="protein sequence ID" value="HIU27136.1"/>
    <property type="molecule type" value="Genomic_DNA"/>
</dbReference>
<gene>
    <name evidence="2" type="ORF">IAD16_01985</name>
</gene>
<dbReference type="PANTHER" id="PTHR22642">
    <property type="entry name" value="IMIDAZOLONEPROPIONASE"/>
    <property type="match status" value="1"/>
</dbReference>
<dbReference type="InterPro" id="IPR013108">
    <property type="entry name" value="Amidohydro_3"/>
</dbReference>
<comment type="caution">
    <text evidence="2">The sequence shown here is derived from an EMBL/GenBank/DDBJ whole genome shotgun (WGS) entry which is preliminary data.</text>
</comment>
<accession>A0A9D1I2F9</accession>
<dbReference type="SUPFAM" id="SSF51338">
    <property type="entry name" value="Composite domain of metallo-dependent hydrolases"/>
    <property type="match status" value="1"/>
</dbReference>
<dbReference type="Gene3D" id="3.10.310.70">
    <property type="match status" value="1"/>
</dbReference>
<dbReference type="GO" id="GO:0016810">
    <property type="term" value="F:hydrolase activity, acting on carbon-nitrogen (but not peptide) bonds"/>
    <property type="evidence" value="ECO:0007669"/>
    <property type="project" value="InterPro"/>
</dbReference>
<dbReference type="SUPFAM" id="SSF51556">
    <property type="entry name" value="Metallo-dependent hydrolases"/>
    <property type="match status" value="1"/>
</dbReference>
<evidence type="ECO:0000313" key="3">
    <source>
        <dbReference type="Proteomes" id="UP000824091"/>
    </source>
</evidence>
<dbReference type="Gene3D" id="3.20.20.140">
    <property type="entry name" value="Metal-dependent hydrolases"/>
    <property type="match status" value="1"/>
</dbReference>
<dbReference type="Gene3D" id="2.30.40.10">
    <property type="entry name" value="Urease, subunit C, domain 1"/>
    <property type="match status" value="1"/>
</dbReference>
<dbReference type="AlphaFoldDB" id="A0A9D1I2F9"/>
<feature type="domain" description="Amidohydrolase 3" evidence="1">
    <location>
        <begin position="55"/>
        <end position="541"/>
    </location>
</feature>
<protein>
    <submittedName>
        <fullName evidence="2">Amidohydrolase</fullName>
    </submittedName>
</protein>
<reference evidence="2" key="2">
    <citation type="journal article" date="2021" name="PeerJ">
        <title>Extensive microbial diversity within the chicken gut microbiome revealed by metagenomics and culture.</title>
        <authorList>
            <person name="Gilroy R."/>
            <person name="Ravi A."/>
            <person name="Getino M."/>
            <person name="Pursley I."/>
            <person name="Horton D.L."/>
            <person name="Alikhan N.F."/>
            <person name="Baker D."/>
            <person name="Gharbi K."/>
            <person name="Hall N."/>
            <person name="Watson M."/>
            <person name="Adriaenssens E.M."/>
            <person name="Foster-Nyarko E."/>
            <person name="Jarju S."/>
            <person name="Secka A."/>
            <person name="Antonio M."/>
            <person name="Oren A."/>
            <person name="Chaudhuri R.R."/>
            <person name="La Ragione R."/>
            <person name="Hildebrand F."/>
            <person name="Pallen M.J."/>
        </authorList>
    </citation>
    <scope>NUCLEOTIDE SEQUENCE</scope>
    <source>
        <strain evidence="2">11300</strain>
    </source>
</reference>